<keyword evidence="8" id="KW-1185">Reference proteome</keyword>
<sequence length="201" mass="21823">MIRSLYVVLACLLVAFGVMILNFSHLVTGGTAGLALSLSYLLHVPFFINFFLINIPFYMLSVLRMGWNFTLSTIFSVTALSILTGFGKLVHPISIPPFVGAIAGGIAIGVGLIVLFYNQSSLGGANILALYLQRKLGWDPGKTNFAFDFVVVSIGFYSVGLWRGLASILSIVVIGMIISRFKNLFAGEARKRNPDQLAVKI</sequence>
<keyword evidence="2" id="KW-1003">Cell membrane</keyword>
<evidence type="ECO:0000256" key="1">
    <source>
        <dbReference type="ARBA" id="ARBA00004651"/>
    </source>
</evidence>
<keyword evidence="4 6" id="KW-1133">Transmembrane helix</keyword>
<dbReference type="InterPro" id="IPR051461">
    <property type="entry name" value="UPF0750_membrane"/>
</dbReference>
<feature type="transmembrane region" description="Helical" evidence="6">
    <location>
        <begin position="6"/>
        <end position="28"/>
    </location>
</feature>
<comment type="caution">
    <text evidence="7">The sequence shown here is derived from an EMBL/GenBank/DDBJ whole genome shotgun (WGS) entry which is preliminary data.</text>
</comment>
<comment type="subcellular location">
    <subcellularLocation>
        <location evidence="1">Cell membrane</location>
        <topology evidence="1">Multi-pass membrane protein</topology>
    </subcellularLocation>
</comment>
<dbReference type="PANTHER" id="PTHR33545">
    <property type="entry name" value="UPF0750 MEMBRANE PROTEIN YITT-RELATED"/>
    <property type="match status" value="1"/>
</dbReference>
<evidence type="ECO:0000256" key="5">
    <source>
        <dbReference type="ARBA" id="ARBA00023136"/>
    </source>
</evidence>
<dbReference type="Proteomes" id="UP001057291">
    <property type="component" value="Unassembled WGS sequence"/>
</dbReference>
<dbReference type="PANTHER" id="PTHR33545:SF5">
    <property type="entry name" value="UPF0750 MEMBRANE PROTEIN YITT"/>
    <property type="match status" value="1"/>
</dbReference>
<protein>
    <submittedName>
        <fullName evidence="7">Membrane protein</fullName>
    </submittedName>
</protein>
<feature type="transmembrane region" description="Helical" evidence="6">
    <location>
        <begin position="161"/>
        <end position="181"/>
    </location>
</feature>
<proteinExistence type="predicted"/>
<evidence type="ECO:0000313" key="7">
    <source>
        <dbReference type="EMBL" id="GIM45110.1"/>
    </source>
</evidence>
<feature type="transmembrane region" description="Helical" evidence="6">
    <location>
        <begin position="40"/>
        <end position="59"/>
    </location>
</feature>
<evidence type="ECO:0000256" key="4">
    <source>
        <dbReference type="ARBA" id="ARBA00022989"/>
    </source>
</evidence>
<dbReference type="EMBL" id="BOQE01000001">
    <property type="protein sequence ID" value="GIM45110.1"/>
    <property type="molecule type" value="Genomic_DNA"/>
</dbReference>
<dbReference type="Pfam" id="PF02588">
    <property type="entry name" value="YitT_membrane"/>
    <property type="match status" value="1"/>
</dbReference>
<evidence type="ECO:0000256" key="6">
    <source>
        <dbReference type="SAM" id="Phobius"/>
    </source>
</evidence>
<organism evidence="7 8">
    <name type="scientific">Collibacillus ludicampi</name>
    <dbReference type="NCBI Taxonomy" id="2771369"/>
    <lineage>
        <taxon>Bacteria</taxon>
        <taxon>Bacillati</taxon>
        <taxon>Bacillota</taxon>
        <taxon>Bacilli</taxon>
        <taxon>Bacillales</taxon>
        <taxon>Alicyclobacillaceae</taxon>
        <taxon>Collibacillus</taxon>
    </lineage>
</organism>
<feature type="transmembrane region" description="Helical" evidence="6">
    <location>
        <begin position="98"/>
        <end position="117"/>
    </location>
</feature>
<dbReference type="GO" id="GO:0005886">
    <property type="term" value="C:plasma membrane"/>
    <property type="evidence" value="ECO:0007669"/>
    <property type="project" value="UniProtKB-SubCell"/>
</dbReference>
<reference evidence="7" key="1">
    <citation type="journal article" date="2023" name="Int. J. Syst. Evol. Microbiol.">
        <title>Collibacillus ludicampi gen. nov., sp. nov., a new soil bacterium of the family Alicyclobacillaceae.</title>
        <authorList>
            <person name="Jojima T."/>
            <person name="Ioku Y."/>
            <person name="Fukuta Y."/>
            <person name="Shirasaka N."/>
            <person name="Matsumura Y."/>
            <person name="Mori M."/>
        </authorList>
    </citation>
    <scope>NUCLEOTIDE SEQUENCE</scope>
    <source>
        <strain evidence="7">TP075</strain>
    </source>
</reference>
<keyword evidence="3 6" id="KW-0812">Transmembrane</keyword>
<evidence type="ECO:0000256" key="2">
    <source>
        <dbReference type="ARBA" id="ARBA00022475"/>
    </source>
</evidence>
<dbReference type="RefSeq" id="WP_282201342.1">
    <property type="nucleotide sequence ID" value="NZ_BOQE01000001.1"/>
</dbReference>
<feature type="transmembrane region" description="Helical" evidence="6">
    <location>
        <begin position="65"/>
        <end position="86"/>
    </location>
</feature>
<name>A0AAV4LBF0_9BACL</name>
<dbReference type="InterPro" id="IPR003740">
    <property type="entry name" value="YitT"/>
</dbReference>
<gene>
    <name evidence="7" type="ORF">DNHGIG_06590</name>
</gene>
<evidence type="ECO:0000313" key="8">
    <source>
        <dbReference type="Proteomes" id="UP001057291"/>
    </source>
</evidence>
<dbReference type="AlphaFoldDB" id="A0AAV4LBF0"/>
<keyword evidence="5 6" id="KW-0472">Membrane</keyword>
<evidence type="ECO:0000256" key="3">
    <source>
        <dbReference type="ARBA" id="ARBA00022692"/>
    </source>
</evidence>
<accession>A0AAV4LBF0</accession>